<sequence length="77" mass="9112">KLPDDFQETYTSHFHEPATAETYTHCKCELYQGVWDLLLDEKFMHAYKYGIVVHCTDGIMCRVFPCFFSYSADYPEK</sequence>
<protein>
    <recommendedName>
        <fullName evidence="3">CxC6 like cysteine cluster associated with KDZ domain-containing protein</fullName>
    </recommendedName>
</protein>
<dbReference type="Proteomes" id="UP000053989">
    <property type="component" value="Unassembled WGS sequence"/>
</dbReference>
<organism evidence="1 2">
    <name type="scientific">Scleroderma citrinum Foug A</name>
    <dbReference type="NCBI Taxonomy" id="1036808"/>
    <lineage>
        <taxon>Eukaryota</taxon>
        <taxon>Fungi</taxon>
        <taxon>Dikarya</taxon>
        <taxon>Basidiomycota</taxon>
        <taxon>Agaricomycotina</taxon>
        <taxon>Agaricomycetes</taxon>
        <taxon>Agaricomycetidae</taxon>
        <taxon>Boletales</taxon>
        <taxon>Sclerodermatineae</taxon>
        <taxon>Sclerodermataceae</taxon>
        <taxon>Scleroderma</taxon>
    </lineage>
</organism>
<dbReference type="HOGENOM" id="CLU_170045_0_0_1"/>
<feature type="non-terminal residue" evidence="1">
    <location>
        <position position="1"/>
    </location>
</feature>
<dbReference type="STRING" id="1036808.A0A0C3E873"/>
<name>A0A0C3E873_9AGAM</name>
<evidence type="ECO:0000313" key="1">
    <source>
        <dbReference type="EMBL" id="KIM64584.1"/>
    </source>
</evidence>
<proteinExistence type="predicted"/>
<keyword evidence="2" id="KW-1185">Reference proteome</keyword>
<dbReference type="AlphaFoldDB" id="A0A0C3E873"/>
<reference evidence="1 2" key="1">
    <citation type="submission" date="2014-04" db="EMBL/GenBank/DDBJ databases">
        <authorList>
            <consortium name="DOE Joint Genome Institute"/>
            <person name="Kuo A."/>
            <person name="Kohler A."/>
            <person name="Nagy L.G."/>
            <person name="Floudas D."/>
            <person name="Copeland A."/>
            <person name="Barry K.W."/>
            <person name="Cichocki N."/>
            <person name="Veneault-Fourrey C."/>
            <person name="LaButti K."/>
            <person name="Lindquist E.A."/>
            <person name="Lipzen A."/>
            <person name="Lundell T."/>
            <person name="Morin E."/>
            <person name="Murat C."/>
            <person name="Sun H."/>
            <person name="Tunlid A."/>
            <person name="Henrissat B."/>
            <person name="Grigoriev I.V."/>
            <person name="Hibbett D.S."/>
            <person name="Martin F."/>
            <person name="Nordberg H.P."/>
            <person name="Cantor M.N."/>
            <person name="Hua S.X."/>
        </authorList>
    </citation>
    <scope>NUCLEOTIDE SEQUENCE [LARGE SCALE GENOMIC DNA]</scope>
    <source>
        <strain evidence="1 2">Foug A</strain>
    </source>
</reference>
<gene>
    <name evidence="1" type="ORF">SCLCIDRAFT_114726</name>
</gene>
<dbReference type="EMBL" id="KN822027">
    <property type="protein sequence ID" value="KIM64584.1"/>
    <property type="molecule type" value="Genomic_DNA"/>
</dbReference>
<dbReference type="OrthoDB" id="3208495at2759"/>
<evidence type="ECO:0008006" key="3">
    <source>
        <dbReference type="Google" id="ProtNLM"/>
    </source>
</evidence>
<reference evidence="2" key="2">
    <citation type="submission" date="2015-01" db="EMBL/GenBank/DDBJ databases">
        <title>Evolutionary Origins and Diversification of the Mycorrhizal Mutualists.</title>
        <authorList>
            <consortium name="DOE Joint Genome Institute"/>
            <consortium name="Mycorrhizal Genomics Consortium"/>
            <person name="Kohler A."/>
            <person name="Kuo A."/>
            <person name="Nagy L.G."/>
            <person name="Floudas D."/>
            <person name="Copeland A."/>
            <person name="Barry K.W."/>
            <person name="Cichocki N."/>
            <person name="Veneault-Fourrey C."/>
            <person name="LaButti K."/>
            <person name="Lindquist E.A."/>
            <person name="Lipzen A."/>
            <person name="Lundell T."/>
            <person name="Morin E."/>
            <person name="Murat C."/>
            <person name="Riley R."/>
            <person name="Ohm R."/>
            <person name="Sun H."/>
            <person name="Tunlid A."/>
            <person name="Henrissat B."/>
            <person name="Grigoriev I.V."/>
            <person name="Hibbett D.S."/>
            <person name="Martin F."/>
        </authorList>
    </citation>
    <scope>NUCLEOTIDE SEQUENCE [LARGE SCALE GENOMIC DNA]</scope>
    <source>
        <strain evidence="2">Foug A</strain>
    </source>
</reference>
<dbReference type="InParanoid" id="A0A0C3E873"/>
<evidence type="ECO:0000313" key="2">
    <source>
        <dbReference type="Proteomes" id="UP000053989"/>
    </source>
</evidence>
<accession>A0A0C3E873</accession>